<dbReference type="InterPro" id="IPR028082">
    <property type="entry name" value="Peripla_BP_I"/>
</dbReference>
<sequence>MRAAPAVLLLNPASVSAGTIRVGAIQNLAHNYGYIQGFRDFFVPHLNSQGGLRIDGDPDSPYMIEVVSYEMHLSSGDWEQKYDDIIGLAGAGKDMNGTDVGQFDAMIVGDSKVTHAAGLLERLQIPNLHCSGGDPRVFTAQTSHAFGMHRPYPFYSREVVRQASVRGLQTAVIIRNAVSRYWKVSGMAAREWVREFNMHAIGPTKAWCLKFANMTQTCRLVGEACRCGEQYEYDEYGWKVDAENDSSFYEIDEAVVNSVQGSFNLRGPIPDVGIIDFVAGIIADVRSQGGDPDLFVCWMENSRSAQIAAREARFSYKMAFNLPNTNTTSWTGYPTDSTSFSESLTSNDAMYNIGGGQYHYGMQYSDPIFGGNQNMVRMWTEKFGTPPGDHAAGCIAAGVTLAFSLGKYGSSLSNLSLAERRTMIRYAIGDMNDETVFGVVRFNRFGQNAGGLPVNWQVIEDGSSAPVLPEASAPSLLQLPAPTWGVRLGCPPGSFAYQGTDRLLPTQCLPCPAGTFRSTTSDAMTSSTCSLCPTGLGTLANESGMVTCHLCPAGHYQDARFHFGVCSMCEPGSARRADDPGDGCTPCSPGTYEVEPGQESCKVCPAQTKQPEAGQTFCTCTVGTYRDPLDPARAGSTMPCLSCQAALPGSSTRYPGASSVSDCGCSSGRYITNQSGVSRCVSCMEGLACPFGGSVEAMLAGTQHSVDGAPALMPGYFSFRAAPMEVYRCVPDTHCPGGPPETCRGGRTGLACVECESGFTWDGEKCAECAAGDTGAWVIVCIALVVVLAAAYYLLNSPVTAKASVMLATTCVAGMTVSTVQSLGIIGVVPVDWPEPLASIYEVMAVFLLDLEGMGVSCVAGGAASRYATSGLVFPAALAVLVGLSILSQFLPSRLSAWRWTRAKSLSTMGQFLQVGFTTMSNIALMPFMCYTHPMGDSSVLKYNSVLCGEGDHSVMVAVGVILLGIGVAFVALLLLVVVVAPTKAASGKVEFLQATRFLLFRFRVDVWWYGLVLVARGPLLSIPAVAFTDSTAGQLLAMTLVLMVGLAMQLSVWPWKTPLVNLLDAIINMFLILVLFVAALFVPQVAGSSSENTFTVVGMVFLCMLMSCVSVMLFVVGAALISRGPMGSSQEMSILTLGKLPEAQDLAAKFQSLSKIATQMTDAGVVELIEALAVYDLRDLASVVTCLGNKLGGDLARSLRSTRRATPSVGISSRELSSAKLQIRGQLGDSAPAFVDL</sequence>
<accession>A0A7S4GL90</accession>
<dbReference type="InterPro" id="IPR009030">
    <property type="entry name" value="Growth_fac_rcpt_cys_sf"/>
</dbReference>
<dbReference type="Gene3D" id="2.10.50.10">
    <property type="entry name" value="Tumor Necrosis Factor Receptor, subunit A, domain 2"/>
    <property type="match status" value="2"/>
</dbReference>
<dbReference type="SUPFAM" id="SSF57184">
    <property type="entry name" value="Growth factor receptor domain"/>
    <property type="match status" value="1"/>
</dbReference>
<dbReference type="PANTHER" id="PTHR46967">
    <property type="entry name" value="INSULIN-LIKE GROWTH FACTOR BINDING PROTEIN,N-TERMINAL"/>
    <property type="match status" value="1"/>
</dbReference>
<feature type="transmembrane region" description="Helical" evidence="1">
    <location>
        <begin position="807"/>
        <end position="829"/>
    </location>
</feature>
<feature type="transmembrane region" description="Helical" evidence="1">
    <location>
        <begin position="1066"/>
        <end position="1083"/>
    </location>
</feature>
<proteinExistence type="predicted"/>
<dbReference type="AlphaFoldDB" id="A0A7S4GL90"/>
<evidence type="ECO:0008006" key="3">
    <source>
        <dbReference type="Google" id="ProtNLM"/>
    </source>
</evidence>
<organism evidence="2">
    <name type="scientific">Oxyrrhis marina</name>
    <name type="common">Dinoflagellate</name>
    <dbReference type="NCBI Taxonomy" id="2969"/>
    <lineage>
        <taxon>Eukaryota</taxon>
        <taxon>Sar</taxon>
        <taxon>Alveolata</taxon>
        <taxon>Dinophyceae</taxon>
        <taxon>Oxyrrhinales</taxon>
        <taxon>Oxyrrhinaceae</taxon>
        <taxon>Oxyrrhis</taxon>
    </lineage>
</organism>
<reference evidence="2" key="1">
    <citation type="submission" date="2021-01" db="EMBL/GenBank/DDBJ databases">
        <authorList>
            <person name="Corre E."/>
            <person name="Pelletier E."/>
            <person name="Niang G."/>
            <person name="Scheremetjew M."/>
            <person name="Finn R."/>
            <person name="Kale V."/>
            <person name="Holt S."/>
            <person name="Cochrane G."/>
            <person name="Meng A."/>
            <person name="Brown T."/>
            <person name="Cohen L."/>
        </authorList>
    </citation>
    <scope>NUCLEOTIDE SEQUENCE</scope>
    <source>
        <strain evidence="2">LB1974</strain>
    </source>
</reference>
<name>A0A7S4GL90_OXYMA</name>
<dbReference type="EMBL" id="HBJB01000462">
    <property type="protein sequence ID" value="CAE0840299.1"/>
    <property type="molecule type" value="Transcribed_RNA"/>
</dbReference>
<feature type="transmembrane region" description="Helical" evidence="1">
    <location>
        <begin position="954"/>
        <end position="981"/>
    </location>
</feature>
<feature type="transmembrane region" description="Helical" evidence="1">
    <location>
        <begin position="1095"/>
        <end position="1122"/>
    </location>
</feature>
<dbReference type="SMART" id="SM01411">
    <property type="entry name" value="Ephrin_rec_like"/>
    <property type="match status" value="2"/>
</dbReference>
<evidence type="ECO:0000256" key="1">
    <source>
        <dbReference type="SAM" id="Phobius"/>
    </source>
</evidence>
<gene>
    <name evidence="2" type="ORF">OMAR00294_LOCUS398</name>
</gene>
<feature type="transmembrane region" description="Helical" evidence="1">
    <location>
        <begin position="1007"/>
        <end position="1027"/>
    </location>
</feature>
<feature type="transmembrane region" description="Helical" evidence="1">
    <location>
        <begin position="872"/>
        <end position="891"/>
    </location>
</feature>
<keyword evidence="1" id="KW-0472">Membrane</keyword>
<feature type="transmembrane region" description="Helical" evidence="1">
    <location>
        <begin position="775"/>
        <end position="795"/>
    </location>
</feature>
<keyword evidence="1" id="KW-0812">Transmembrane</keyword>
<dbReference type="PANTHER" id="PTHR46967:SF1">
    <property type="entry name" value="KERATIN-ASSOCIATED PROTEIN 16-1-LIKE"/>
    <property type="match status" value="1"/>
</dbReference>
<protein>
    <recommendedName>
        <fullName evidence="3">Tyrosine-protein kinase ephrin type A/B receptor-like domain-containing protein</fullName>
    </recommendedName>
</protein>
<keyword evidence="1" id="KW-1133">Transmembrane helix</keyword>
<dbReference type="SUPFAM" id="SSF53822">
    <property type="entry name" value="Periplasmic binding protein-like I"/>
    <property type="match status" value="1"/>
</dbReference>
<evidence type="ECO:0000313" key="2">
    <source>
        <dbReference type="EMBL" id="CAE0840299.1"/>
    </source>
</evidence>
<dbReference type="CDD" id="cd00185">
    <property type="entry name" value="TNFRSF"/>
    <property type="match status" value="2"/>
</dbReference>
<feature type="transmembrane region" description="Helical" evidence="1">
    <location>
        <begin position="912"/>
        <end position="934"/>
    </location>
</feature>
<feature type="transmembrane region" description="Helical" evidence="1">
    <location>
        <begin position="1033"/>
        <end position="1054"/>
    </location>
</feature>